<dbReference type="PANTHER" id="PTHR11102">
    <property type="entry name" value="SEL-1-LIKE PROTEIN"/>
    <property type="match status" value="1"/>
</dbReference>
<evidence type="ECO:0000313" key="1">
    <source>
        <dbReference type="EMBL" id="KHJ30971.1"/>
    </source>
</evidence>
<reference evidence="1 2" key="1">
    <citation type="journal article" date="2014" name="BMC Genomics">
        <title>Adaptive genomic structural variation in the grape powdery mildew pathogen, Erysiphe necator.</title>
        <authorList>
            <person name="Jones L."/>
            <person name="Riaz S."/>
            <person name="Morales-Cruz A."/>
            <person name="Amrine K.C."/>
            <person name="McGuire B."/>
            <person name="Gubler W.D."/>
            <person name="Walker M.A."/>
            <person name="Cantu D."/>
        </authorList>
    </citation>
    <scope>NUCLEOTIDE SEQUENCE [LARGE SCALE GENOMIC DNA]</scope>
    <source>
        <strain evidence="2">c</strain>
    </source>
</reference>
<dbReference type="OMA" id="ACHNLGA"/>
<dbReference type="InterPro" id="IPR050767">
    <property type="entry name" value="Sel1_AlgK"/>
</dbReference>
<evidence type="ECO:0000313" key="2">
    <source>
        <dbReference type="Proteomes" id="UP000030854"/>
    </source>
</evidence>
<dbReference type="Proteomes" id="UP000030854">
    <property type="component" value="Unassembled WGS sequence"/>
</dbReference>
<proteinExistence type="predicted"/>
<dbReference type="SUPFAM" id="SSF81901">
    <property type="entry name" value="HCP-like"/>
    <property type="match status" value="1"/>
</dbReference>
<comment type="caution">
    <text evidence="1">The sequence shown here is derived from an EMBL/GenBank/DDBJ whole genome shotgun (WGS) entry which is preliminary data.</text>
</comment>
<protein>
    <submittedName>
        <fullName evidence="1">Putative hcp-like protein</fullName>
    </submittedName>
</protein>
<name>A0A0B1P216_UNCNE</name>
<dbReference type="HOGENOM" id="CLU_773992_0_0_1"/>
<dbReference type="PANTHER" id="PTHR11102:SF160">
    <property type="entry name" value="ERAD-ASSOCIATED E3 UBIQUITIN-PROTEIN LIGASE COMPONENT HRD3"/>
    <property type="match status" value="1"/>
</dbReference>
<dbReference type="EMBL" id="JNVN01003388">
    <property type="protein sequence ID" value="KHJ30971.1"/>
    <property type="molecule type" value="Genomic_DNA"/>
</dbReference>
<organism evidence="1 2">
    <name type="scientific">Uncinula necator</name>
    <name type="common">Grape powdery mildew</name>
    <dbReference type="NCBI Taxonomy" id="52586"/>
    <lineage>
        <taxon>Eukaryota</taxon>
        <taxon>Fungi</taxon>
        <taxon>Dikarya</taxon>
        <taxon>Ascomycota</taxon>
        <taxon>Pezizomycotina</taxon>
        <taxon>Leotiomycetes</taxon>
        <taxon>Erysiphales</taxon>
        <taxon>Erysiphaceae</taxon>
        <taxon>Erysiphe</taxon>
    </lineage>
</organism>
<dbReference type="AlphaFoldDB" id="A0A0B1P216"/>
<dbReference type="Gene3D" id="1.25.40.10">
    <property type="entry name" value="Tetratricopeptide repeat domain"/>
    <property type="match status" value="2"/>
</dbReference>
<keyword evidence="2" id="KW-1185">Reference proteome</keyword>
<dbReference type="InterPro" id="IPR011990">
    <property type="entry name" value="TPR-like_helical_dom_sf"/>
</dbReference>
<sequence length="401" mass="45637">MASLQNRLSFNCKLSVLSTKTCNRYKIFNSKAFHNSKYSSAHLSPAVIRQKKSRYRALNANLRNDKINDGDESLPPIHLLEIAHKTGVLDMEPKQVILFLRQYQNCHNHSQISNWQQELFTEFNINSPKTMTLISAILRRCKTKAQQSFARTLVLSASAMGDKMATFEIISSALRSNAIRNYQEVLARLEKLALNKDQQAMMLLGKVLFYTNQSDSKALSWLRKANYPPTGNLNFDGAGESLVLEGRILQKIGDLSNARIAFERAAKELNDPEAYFYLSQMEEKASLIQQTYLLKAATAGISEACHNLGVIELEKMMQDNPNPKKLEDFGMAREWFLVAAHDGNGLSMLNLAIMCKIIQNWTQAFEWLEKAQSVPNVYDEAKKMWHELKCLKEDITGFRVE</sequence>
<accession>A0A0B1P216</accession>
<dbReference type="STRING" id="52586.A0A0B1P216"/>
<gene>
    <name evidence="1" type="ORF">EV44_g6285</name>
</gene>